<dbReference type="GO" id="GO:0005829">
    <property type="term" value="C:cytosol"/>
    <property type="evidence" value="ECO:0007669"/>
    <property type="project" value="TreeGrafter"/>
</dbReference>
<dbReference type="InterPro" id="IPR023213">
    <property type="entry name" value="CAT-like_dom_sf"/>
</dbReference>
<evidence type="ECO:0000256" key="3">
    <source>
        <dbReference type="ARBA" id="ARBA00022553"/>
    </source>
</evidence>
<feature type="domain" description="Carrier" evidence="4">
    <location>
        <begin position="59"/>
        <end position="134"/>
    </location>
</feature>
<dbReference type="Gene3D" id="3.30.559.30">
    <property type="entry name" value="Nonribosomal peptide synthetase, condensation domain"/>
    <property type="match status" value="1"/>
</dbReference>
<accession>T2JYZ1</accession>
<keyword evidence="3" id="KW-0597">Phosphoprotein</keyword>
<protein>
    <recommendedName>
        <fullName evidence="4">Carrier domain-containing protein</fullName>
    </recommendedName>
</protein>
<dbReference type="InterPro" id="IPR009081">
    <property type="entry name" value="PP-bd_ACP"/>
</dbReference>
<dbReference type="SMART" id="SM00823">
    <property type="entry name" value="PKS_PP"/>
    <property type="match status" value="1"/>
</dbReference>
<reference evidence="5 6" key="1">
    <citation type="submission" date="2013-01" db="EMBL/GenBank/DDBJ databases">
        <authorList>
            <person name="Bench S."/>
        </authorList>
    </citation>
    <scope>NUCLEOTIDE SEQUENCE [LARGE SCALE GENOMIC DNA]</scope>
    <source>
        <strain evidence="5 6">WH 0402</strain>
    </source>
</reference>
<evidence type="ECO:0000256" key="2">
    <source>
        <dbReference type="ARBA" id="ARBA00022450"/>
    </source>
</evidence>
<dbReference type="GO" id="GO:0031177">
    <property type="term" value="F:phosphopantetheine binding"/>
    <property type="evidence" value="ECO:0007669"/>
    <property type="project" value="InterPro"/>
</dbReference>
<dbReference type="PROSITE" id="PS50075">
    <property type="entry name" value="CARRIER"/>
    <property type="match status" value="1"/>
</dbReference>
<dbReference type="InterPro" id="IPR020806">
    <property type="entry name" value="PKS_PP-bd"/>
</dbReference>
<dbReference type="AlphaFoldDB" id="T2JYZ1"/>
<comment type="cofactor">
    <cofactor evidence="1">
        <name>pantetheine 4'-phosphate</name>
        <dbReference type="ChEBI" id="CHEBI:47942"/>
    </cofactor>
</comment>
<dbReference type="Gene3D" id="1.10.1200.10">
    <property type="entry name" value="ACP-like"/>
    <property type="match status" value="1"/>
</dbReference>
<dbReference type="Proteomes" id="UP000018130">
    <property type="component" value="Unassembled WGS sequence"/>
</dbReference>
<evidence type="ECO:0000256" key="1">
    <source>
        <dbReference type="ARBA" id="ARBA00001957"/>
    </source>
</evidence>
<dbReference type="CDD" id="cd19531">
    <property type="entry name" value="LCL_NRPS-like"/>
    <property type="match status" value="1"/>
</dbReference>
<comment type="caution">
    <text evidence="5">The sequence shown here is derived from an EMBL/GenBank/DDBJ whole genome shotgun (WGS) entry which is preliminary data.</text>
</comment>
<dbReference type="FunFam" id="1.10.1200.10:FF:000005">
    <property type="entry name" value="Nonribosomal peptide synthetase 1"/>
    <property type="match status" value="1"/>
</dbReference>
<keyword evidence="2" id="KW-0596">Phosphopantetheine</keyword>
<dbReference type="PANTHER" id="PTHR45527:SF1">
    <property type="entry name" value="FATTY ACID SYNTHASE"/>
    <property type="match status" value="1"/>
</dbReference>
<dbReference type="SUPFAM" id="SSF56801">
    <property type="entry name" value="Acetyl-CoA synthetase-like"/>
    <property type="match status" value="1"/>
</dbReference>
<evidence type="ECO:0000313" key="5">
    <source>
        <dbReference type="EMBL" id="CCQ69837.1"/>
    </source>
</evidence>
<dbReference type="InterPro" id="IPR001242">
    <property type="entry name" value="Condensation_dom"/>
</dbReference>
<dbReference type="Pfam" id="PF00550">
    <property type="entry name" value="PP-binding"/>
    <property type="match status" value="1"/>
</dbReference>
<dbReference type="GO" id="GO:0008610">
    <property type="term" value="P:lipid biosynthetic process"/>
    <property type="evidence" value="ECO:0007669"/>
    <property type="project" value="UniProtKB-ARBA"/>
</dbReference>
<reference evidence="5 6" key="2">
    <citation type="submission" date="2013-09" db="EMBL/GenBank/DDBJ databases">
        <title>Whole genome comparison of six Crocosphaera watsonii strains with differing phenotypes.</title>
        <authorList>
            <person name="Bench S.R."/>
            <person name="Heller P."/>
            <person name="Frank I."/>
            <person name="Arciniega M."/>
            <person name="Shilova I.N."/>
            <person name="Zehr J.P."/>
        </authorList>
    </citation>
    <scope>NUCLEOTIDE SEQUENCE [LARGE SCALE GENOMIC DNA]</scope>
    <source>
        <strain evidence="5 6">WH 0402</strain>
    </source>
</reference>
<dbReference type="GO" id="GO:0044550">
    <property type="term" value="P:secondary metabolite biosynthetic process"/>
    <property type="evidence" value="ECO:0007669"/>
    <property type="project" value="TreeGrafter"/>
</dbReference>
<gene>
    <name evidence="5" type="ORF">CWATWH0402_5489</name>
</gene>
<dbReference type="SUPFAM" id="SSF52777">
    <property type="entry name" value="CoA-dependent acyltransferases"/>
    <property type="match status" value="2"/>
</dbReference>
<sequence length="404" mass="47159">MCQKISQEIREYLQHKLPAYMIPYVFVPLEYFPLTPNGKINYSAFPEPDVSTFQSNYIAPRTPTEEIIANIWVQVLDIKNVGINDNFFEVGGHSLLGTQIISRIRDSLNIEIPLKLFFDFPTIAKLAEHIESRKSLNISGLSPIIEPRKKQKQLPLSFAQERLWFLTKLEPKRTDYNMPFILEIKGLLNIVALEKSINTIIERHEILRTNFSSIDGKPTQIINKDINFKLSIDDLRNKKETQANKIVNQFTERPFDLAKGLLFSVKLLQLDTKVYWLIFNIHHIIFDGWSYEILQKELFTLYQAYGQEKIPELGQIPIQYADFSLWQRHWFTEQNLASQLNYWKEQLKGTLPILQLPTDFPRPSLQTYQADSYSWHLSSELTTKIKSFCQQAGVTLFMTFFNGI</sequence>
<dbReference type="GO" id="GO:0043041">
    <property type="term" value="P:amino acid activation for nonribosomal peptide biosynthetic process"/>
    <property type="evidence" value="ECO:0007669"/>
    <property type="project" value="TreeGrafter"/>
</dbReference>
<evidence type="ECO:0000259" key="4">
    <source>
        <dbReference type="PROSITE" id="PS50075"/>
    </source>
</evidence>
<dbReference type="PROSITE" id="PS00012">
    <property type="entry name" value="PHOSPHOPANTETHEINE"/>
    <property type="match status" value="1"/>
</dbReference>
<dbReference type="InterPro" id="IPR006162">
    <property type="entry name" value="Ppantetheine_attach_site"/>
</dbReference>
<dbReference type="FunFam" id="3.30.559.10:FF:000012">
    <property type="entry name" value="Non-ribosomal peptide synthetase"/>
    <property type="match status" value="1"/>
</dbReference>
<organism evidence="5 6">
    <name type="scientific">Crocosphaera watsonii WH 0402</name>
    <dbReference type="NCBI Taxonomy" id="1284629"/>
    <lineage>
        <taxon>Bacteria</taxon>
        <taxon>Bacillati</taxon>
        <taxon>Cyanobacteriota</taxon>
        <taxon>Cyanophyceae</taxon>
        <taxon>Oscillatoriophycideae</taxon>
        <taxon>Chroococcales</taxon>
        <taxon>Aphanothecaceae</taxon>
        <taxon>Crocosphaera</taxon>
    </lineage>
</organism>
<dbReference type="SUPFAM" id="SSF47336">
    <property type="entry name" value="ACP-like"/>
    <property type="match status" value="1"/>
</dbReference>
<dbReference type="InterPro" id="IPR045851">
    <property type="entry name" value="AMP-bd_C_sf"/>
</dbReference>
<dbReference type="Gene3D" id="3.30.300.30">
    <property type="match status" value="1"/>
</dbReference>
<evidence type="ECO:0000313" key="6">
    <source>
        <dbReference type="Proteomes" id="UP000018130"/>
    </source>
</evidence>
<dbReference type="EMBL" id="CAQN01001041">
    <property type="protein sequence ID" value="CCQ69837.1"/>
    <property type="molecule type" value="Genomic_DNA"/>
</dbReference>
<proteinExistence type="predicted"/>
<dbReference type="Gene3D" id="3.30.559.10">
    <property type="entry name" value="Chloramphenicol acetyltransferase-like domain"/>
    <property type="match status" value="1"/>
</dbReference>
<dbReference type="InterPro" id="IPR036736">
    <property type="entry name" value="ACP-like_sf"/>
</dbReference>
<dbReference type="GO" id="GO:0003824">
    <property type="term" value="F:catalytic activity"/>
    <property type="evidence" value="ECO:0007669"/>
    <property type="project" value="InterPro"/>
</dbReference>
<dbReference type="PANTHER" id="PTHR45527">
    <property type="entry name" value="NONRIBOSOMAL PEPTIDE SYNTHETASE"/>
    <property type="match status" value="1"/>
</dbReference>
<name>T2JYZ1_CROWT</name>
<dbReference type="Pfam" id="PF00668">
    <property type="entry name" value="Condensation"/>
    <property type="match status" value="1"/>
</dbReference>